<dbReference type="Pfam" id="PF13673">
    <property type="entry name" value="Acetyltransf_10"/>
    <property type="match status" value="1"/>
</dbReference>
<reference evidence="2" key="1">
    <citation type="journal article" date="2014" name="Genome Announc.">
        <title>Draft Genome Sequence of Lactobacillus oryzae Strain SG293T.</title>
        <authorList>
            <person name="Tanizawa Y."/>
            <person name="Fujisawa T."/>
            <person name="Mochizuki T."/>
            <person name="Kaminuma E."/>
            <person name="Nakamura Y."/>
            <person name="Tohno M."/>
        </authorList>
    </citation>
    <scope>NUCLEOTIDE SEQUENCE [LARGE SCALE GENOMIC DNA]</scope>
    <source>
        <strain evidence="2">SG293</strain>
    </source>
</reference>
<gene>
    <name evidence="2" type="ORF">LOSG293_260270</name>
</gene>
<protein>
    <submittedName>
        <fullName evidence="2">Acetyltransferase</fullName>
    </submittedName>
</protein>
<evidence type="ECO:0000259" key="1">
    <source>
        <dbReference type="PROSITE" id="PS51186"/>
    </source>
</evidence>
<dbReference type="InterPro" id="IPR000182">
    <property type="entry name" value="GNAT_dom"/>
</dbReference>
<name>A0A081BJZ6_9LACO</name>
<dbReference type="PANTHER" id="PTHR13355">
    <property type="entry name" value="GLUCOSAMINE 6-PHOSPHATE N-ACETYLTRANSFERASE"/>
    <property type="match status" value="1"/>
</dbReference>
<accession>A0A081BJZ6</accession>
<dbReference type="InterPro" id="IPR039143">
    <property type="entry name" value="GNPNAT1-like"/>
</dbReference>
<evidence type="ECO:0000313" key="2">
    <source>
        <dbReference type="EMBL" id="GAK48364.1"/>
    </source>
</evidence>
<keyword evidence="2" id="KW-0808">Transferase</keyword>
<sequence>MAFVAEFQTKRFEELTTKELFLIYELRVRVFVVEQTCYYQEVDRDDLISRHFFTKDAEGNIMAYARMIPGEDGHSVHIGRVVVAPEARKSGLGRELVTKLLAQILVEFPENNLILAQAQAYLKKFYESFGFVATSQVYPVDGIPHLDMALKV</sequence>
<dbReference type="eggNOG" id="COG2153">
    <property type="taxonomic scope" value="Bacteria"/>
</dbReference>
<organism evidence="2 3">
    <name type="scientific">Secundilactobacillus oryzae JCM 18671</name>
    <dbReference type="NCBI Taxonomy" id="1291743"/>
    <lineage>
        <taxon>Bacteria</taxon>
        <taxon>Bacillati</taxon>
        <taxon>Bacillota</taxon>
        <taxon>Bacilli</taxon>
        <taxon>Lactobacillales</taxon>
        <taxon>Lactobacillaceae</taxon>
        <taxon>Secundilactobacillus</taxon>
    </lineage>
</organism>
<comment type="caution">
    <text evidence="2">The sequence shown here is derived from an EMBL/GenBank/DDBJ whole genome shotgun (WGS) entry which is preliminary data.</text>
</comment>
<dbReference type="PROSITE" id="PS51186">
    <property type="entry name" value="GNAT"/>
    <property type="match status" value="1"/>
</dbReference>
<dbReference type="InterPro" id="IPR016181">
    <property type="entry name" value="Acyl_CoA_acyltransferase"/>
</dbReference>
<dbReference type="PANTHER" id="PTHR13355:SF11">
    <property type="entry name" value="GLUCOSAMINE 6-PHOSPHATE N-ACETYLTRANSFERASE"/>
    <property type="match status" value="1"/>
</dbReference>
<dbReference type="Gene3D" id="3.40.630.30">
    <property type="match status" value="1"/>
</dbReference>
<dbReference type="Proteomes" id="UP000028700">
    <property type="component" value="Unassembled WGS sequence"/>
</dbReference>
<feature type="domain" description="N-acetyltransferase" evidence="1">
    <location>
        <begin position="10"/>
        <end position="152"/>
    </location>
</feature>
<dbReference type="STRING" id="1291743.LOSG293_260270"/>
<dbReference type="CDD" id="cd04301">
    <property type="entry name" value="NAT_SF"/>
    <property type="match status" value="1"/>
</dbReference>
<proteinExistence type="predicted"/>
<evidence type="ECO:0000313" key="3">
    <source>
        <dbReference type="Proteomes" id="UP000028700"/>
    </source>
</evidence>
<dbReference type="AlphaFoldDB" id="A0A081BJZ6"/>
<keyword evidence="3" id="KW-1185">Reference proteome</keyword>
<dbReference type="GO" id="GO:0004343">
    <property type="term" value="F:glucosamine 6-phosphate N-acetyltransferase activity"/>
    <property type="evidence" value="ECO:0007669"/>
    <property type="project" value="TreeGrafter"/>
</dbReference>
<dbReference type="SUPFAM" id="SSF55729">
    <property type="entry name" value="Acyl-CoA N-acyltransferases (Nat)"/>
    <property type="match status" value="1"/>
</dbReference>
<dbReference type="EMBL" id="BBJM01000026">
    <property type="protein sequence ID" value="GAK48364.1"/>
    <property type="molecule type" value="Genomic_DNA"/>
</dbReference>